<dbReference type="InterPro" id="IPR011761">
    <property type="entry name" value="ATP-grasp"/>
</dbReference>
<accession>A0A6G9YFZ6</accession>
<evidence type="ECO:0000259" key="2">
    <source>
        <dbReference type="PROSITE" id="PS50975"/>
    </source>
</evidence>
<keyword evidence="1" id="KW-0547">Nucleotide-binding</keyword>
<dbReference type="GO" id="GO:0005737">
    <property type="term" value="C:cytoplasm"/>
    <property type="evidence" value="ECO:0007669"/>
    <property type="project" value="TreeGrafter"/>
</dbReference>
<protein>
    <recommendedName>
        <fullName evidence="2">ATP-grasp domain-containing protein</fullName>
    </recommendedName>
</protein>
<dbReference type="Proteomes" id="UP000503540">
    <property type="component" value="Chromosome"/>
</dbReference>
<proteinExistence type="predicted"/>
<dbReference type="Gene3D" id="3.30.470.20">
    <property type="entry name" value="ATP-grasp fold, B domain"/>
    <property type="match status" value="1"/>
</dbReference>
<evidence type="ECO:0000313" key="3">
    <source>
        <dbReference type="EMBL" id="QIS12118.1"/>
    </source>
</evidence>
<dbReference type="SUPFAM" id="SSF56059">
    <property type="entry name" value="Glutathione synthetase ATP-binding domain-like"/>
    <property type="match status" value="1"/>
</dbReference>
<dbReference type="EMBL" id="CP046172">
    <property type="protein sequence ID" value="QIS12118.1"/>
    <property type="molecule type" value="Genomic_DNA"/>
</dbReference>
<sequence>MLAASGASPESPHGPGAVRRRCFVAQIEYAARQLDVDLTWYSDHWVAHLRYAGRQQHLVGYAFPLNDLSAAHLADDKVATSVVLARDGVPHIHHELLWVAAEAEFEVGALAVLDRVPVPLVVKPCTGRGGLDVFRATSVSGYLTVVRALARAHRTLAVCPLVAIEREFRVIYLRGGAELIFEKVRPDGHRDWRHNLEHGAVPVVVDDSATCAALAALAKQAATALGISFASIDIVQSDRGLEVLELNSGVSLEYFSRSNAEHFQLAAEVYRRALQACLDC</sequence>
<dbReference type="InterPro" id="IPR013651">
    <property type="entry name" value="ATP-grasp_RimK-type"/>
</dbReference>
<evidence type="ECO:0000256" key="1">
    <source>
        <dbReference type="PROSITE-ProRule" id="PRU00409"/>
    </source>
</evidence>
<feature type="domain" description="ATP-grasp" evidence="2">
    <location>
        <begin position="81"/>
        <end position="274"/>
    </location>
</feature>
<reference evidence="3 4" key="1">
    <citation type="journal article" date="2019" name="ACS Chem. Biol.">
        <title>Identification and Mobilization of a Cryptic Antibiotic Biosynthesis Gene Locus from a Human-Pathogenic Nocardia Isolate.</title>
        <authorList>
            <person name="Herisse M."/>
            <person name="Ishida K."/>
            <person name="Porter J.L."/>
            <person name="Howden B."/>
            <person name="Hertweck C."/>
            <person name="Stinear T.P."/>
            <person name="Pidot S.J."/>
        </authorList>
    </citation>
    <scope>NUCLEOTIDE SEQUENCE [LARGE SCALE GENOMIC DNA]</scope>
    <source>
        <strain evidence="3 4">AUSMDU00012717</strain>
    </source>
</reference>
<evidence type="ECO:0000313" key="4">
    <source>
        <dbReference type="Proteomes" id="UP000503540"/>
    </source>
</evidence>
<dbReference type="GO" id="GO:0005524">
    <property type="term" value="F:ATP binding"/>
    <property type="evidence" value="ECO:0007669"/>
    <property type="project" value="UniProtKB-UniRule"/>
</dbReference>
<name>A0A6G9YFZ6_9NOCA</name>
<dbReference type="PANTHER" id="PTHR21621:SF0">
    <property type="entry name" value="BETA-CITRYLGLUTAMATE SYNTHASE B-RELATED"/>
    <property type="match status" value="1"/>
</dbReference>
<dbReference type="KEGG" id="nah:F5544_21275"/>
<keyword evidence="4" id="KW-1185">Reference proteome</keyword>
<dbReference type="PANTHER" id="PTHR21621">
    <property type="entry name" value="RIBOSOMAL PROTEIN S6 MODIFICATION PROTEIN"/>
    <property type="match status" value="1"/>
</dbReference>
<keyword evidence="1" id="KW-0067">ATP-binding</keyword>
<dbReference type="RefSeq" id="WP_167474843.1">
    <property type="nucleotide sequence ID" value="NZ_CP046172.1"/>
</dbReference>
<dbReference type="Pfam" id="PF08443">
    <property type="entry name" value="RimK"/>
    <property type="match status" value="1"/>
</dbReference>
<organism evidence="3 4">
    <name type="scientific">Nocardia arthritidis</name>
    <dbReference type="NCBI Taxonomy" id="228602"/>
    <lineage>
        <taxon>Bacteria</taxon>
        <taxon>Bacillati</taxon>
        <taxon>Actinomycetota</taxon>
        <taxon>Actinomycetes</taxon>
        <taxon>Mycobacteriales</taxon>
        <taxon>Nocardiaceae</taxon>
        <taxon>Nocardia</taxon>
    </lineage>
</organism>
<dbReference type="GO" id="GO:0046872">
    <property type="term" value="F:metal ion binding"/>
    <property type="evidence" value="ECO:0007669"/>
    <property type="project" value="InterPro"/>
</dbReference>
<dbReference type="GO" id="GO:0009432">
    <property type="term" value="P:SOS response"/>
    <property type="evidence" value="ECO:0007669"/>
    <property type="project" value="TreeGrafter"/>
</dbReference>
<gene>
    <name evidence="3" type="ORF">F5544_21275</name>
</gene>
<dbReference type="PROSITE" id="PS50975">
    <property type="entry name" value="ATP_GRASP"/>
    <property type="match status" value="1"/>
</dbReference>
<dbReference type="AlphaFoldDB" id="A0A6G9YFZ6"/>
<dbReference type="GO" id="GO:0018169">
    <property type="term" value="F:ribosomal S6-glutamic acid ligase activity"/>
    <property type="evidence" value="ECO:0007669"/>
    <property type="project" value="TreeGrafter"/>
</dbReference>